<reference evidence="3 4" key="1">
    <citation type="submission" date="2018-09" db="EMBL/GenBank/DDBJ databases">
        <authorList>
            <person name="Zhu H."/>
        </authorList>
    </citation>
    <scope>NUCLEOTIDE SEQUENCE [LARGE SCALE GENOMIC DNA]</scope>
    <source>
        <strain evidence="3 4">K2S05-167</strain>
    </source>
</reference>
<accession>A0A418VCA3</accession>
<dbReference type="GO" id="GO:0006508">
    <property type="term" value="P:proteolysis"/>
    <property type="evidence" value="ECO:0007669"/>
    <property type="project" value="InterPro"/>
</dbReference>
<dbReference type="PRINTS" id="PR00922">
    <property type="entry name" value="DADACBPTASE3"/>
</dbReference>
<dbReference type="Pfam" id="PF02113">
    <property type="entry name" value="Peptidase_S13"/>
    <property type="match status" value="2"/>
</dbReference>
<evidence type="ECO:0000313" key="4">
    <source>
        <dbReference type="Proteomes" id="UP000286287"/>
    </source>
</evidence>
<name>A0A418VCA3_9DEIO</name>
<keyword evidence="3" id="KW-0121">Carboxypeptidase</keyword>
<evidence type="ECO:0000256" key="2">
    <source>
        <dbReference type="ARBA" id="ARBA00022801"/>
    </source>
</evidence>
<evidence type="ECO:0000313" key="3">
    <source>
        <dbReference type="EMBL" id="RJF73774.1"/>
    </source>
</evidence>
<dbReference type="InterPro" id="IPR000667">
    <property type="entry name" value="Peptidase_S13"/>
</dbReference>
<protein>
    <submittedName>
        <fullName evidence="3">D-alanyl-D-alanine carboxypeptidase</fullName>
    </submittedName>
</protein>
<dbReference type="InterPro" id="IPR012338">
    <property type="entry name" value="Beta-lactam/transpept-like"/>
</dbReference>
<keyword evidence="4" id="KW-1185">Reference proteome</keyword>
<dbReference type="EMBL" id="QYUJ01000014">
    <property type="protein sequence ID" value="RJF73774.1"/>
    <property type="molecule type" value="Genomic_DNA"/>
</dbReference>
<dbReference type="Gene3D" id="3.50.80.20">
    <property type="entry name" value="D-Ala-D-Ala carboxypeptidase C, peptidase S13"/>
    <property type="match status" value="1"/>
</dbReference>
<dbReference type="AlphaFoldDB" id="A0A418VCA3"/>
<dbReference type="PANTHER" id="PTHR30023:SF0">
    <property type="entry name" value="PENICILLIN-SENSITIVE CARBOXYPEPTIDASE A"/>
    <property type="match status" value="1"/>
</dbReference>
<dbReference type="PANTHER" id="PTHR30023">
    <property type="entry name" value="D-ALANYL-D-ALANINE CARBOXYPEPTIDASE"/>
    <property type="match status" value="1"/>
</dbReference>
<dbReference type="Gene3D" id="3.40.710.10">
    <property type="entry name" value="DD-peptidase/beta-lactamase superfamily"/>
    <property type="match status" value="1"/>
</dbReference>
<evidence type="ECO:0000256" key="1">
    <source>
        <dbReference type="ARBA" id="ARBA00006096"/>
    </source>
</evidence>
<dbReference type="GO" id="GO:0000270">
    <property type="term" value="P:peptidoglycan metabolic process"/>
    <property type="evidence" value="ECO:0007669"/>
    <property type="project" value="TreeGrafter"/>
</dbReference>
<keyword evidence="3" id="KW-0645">Protease</keyword>
<dbReference type="GO" id="GO:0004185">
    <property type="term" value="F:serine-type carboxypeptidase activity"/>
    <property type="evidence" value="ECO:0007669"/>
    <property type="project" value="InterPro"/>
</dbReference>
<dbReference type="Proteomes" id="UP000286287">
    <property type="component" value="Unassembled WGS sequence"/>
</dbReference>
<proteinExistence type="inferred from homology"/>
<comment type="caution">
    <text evidence="3">The sequence shown here is derived from an EMBL/GenBank/DDBJ whole genome shotgun (WGS) entry which is preliminary data.</text>
</comment>
<organism evidence="3 4">
    <name type="scientific">Deinococcus cavernae</name>
    <dbReference type="NCBI Taxonomy" id="2320857"/>
    <lineage>
        <taxon>Bacteria</taxon>
        <taxon>Thermotogati</taxon>
        <taxon>Deinococcota</taxon>
        <taxon>Deinococci</taxon>
        <taxon>Deinococcales</taxon>
        <taxon>Deinococcaceae</taxon>
        <taxon>Deinococcus</taxon>
    </lineage>
</organism>
<dbReference type="OrthoDB" id="56883at2"/>
<dbReference type="SUPFAM" id="SSF56601">
    <property type="entry name" value="beta-lactamase/transpeptidase-like"/>
    <property type="match status" value="1"/>
</dbReference>
<gene>
    <name evidence="3" type="ORF">D3875_14455</name>
</gene>
<comment type="similarity">
    <text evidence="1">Belongs to the peptidase S13 family.</text>
</comment>
<sequence>MKVTLLVRDVRDGRVLESLHADAPMIPASALKTVTGAAVLVERQGAQGWWSTELTVPAADSGRAKVKALTLRGSADPTLSIATGRNSLRELARQAFAAGVREVGEVRFDQSRLDAASFLSTWYEAAMPAVRLSEWMDAPRDPGDIREALGRPLIVELRRAGIKVRSDVIGPAPVYRPYQPPVRKDEQGHVLPPDPVIPLERRPEQGVASVRSGSVVPLVWAVLRPSDNRRAEELLATLGAGHAGGGTLKGALARERALLEGLGVNLSGVVLADGSGLGRESRLTARALTDLLKVMYDLPYATGRPDLPERLYRQRQNAFVEALPLAGTGERLPDHGGRGGTMATRLLGSGLDVRAKTGTLPGVSSLTGYVTARSGRVLTFAILMNGPDTAPLLTLRDQQDQLVRAIAAGH</sequence>
<keyword evidence="2" id="KW-0378">Hydrolase</keyword>